<comment type="caution">
    <text evidence="2">The sequence shown here is derived from an EMBL/GenBank/DDBJ whole genome shotgun (WGS) entry which is preliminary data.</text>
</comment>
<evidence type="ECO:0000256" key="1">
    <source>
        <dbReference type="SAM" id="Phobius"/>
    </source>
</evidence>
<dbReference type="EMBL" id="BJWG01000012">
    <property type="protein sequence ID" value="GEL95875.1"/>
    <property type="molecule type" value="Genomic_DNA"/>
</dbReference>
<reference evidence="2 3" key="1">
    <citation type="submission" date="2019-07" db="EMBL/GenBank/DDBJ databases">
        <title>Whole genome shotgun sequence of Cellulomonas composti NBRC 100758.</title>
        <authorList>
            <person name="Hosoyama A."/>
            <person name="Uohara A."/>
            <person name="Ohji S."/>
            <person name="Ichikawa N."/>
        </authorList>
    </citation>
    <scope>NUCLEOTIDE SEQUENCE [LARGE SCALE GENOMIC DNA]</scope>
    <source>
        <strain evidence="2 3">NBRC 100758</strain>
    </source>
</reference>
<protein>
    <submittedName>
        <fullName evidence="2">Uncharacterized protein</fullName>
    </submittedName>
</protein>
<accession>A0A511JD22</accession>
<keyword evidence="3" id="KW-1185">Reference proteome</keyword>
<proteinExistence type="predicted"/>
<gene>
    <name evidence="2" type="ORF">CCO02nite_25330</name>
</gene>
<keyword evidence="1" id="KW-1133">Transmembrane helix</keyword>
<keyword evidence="1" id="KW-0472">Membrane</keyword>
<feature type="transmembrane region" description="Helical" evidence="1">
    <location>
        <begin position="151"/>
        <end position="171"/>
    </location>
</feature>
<evidence type="ECO:0000313" key="2">
    <source>
        <dbReference type="EMBL" id="GEL95875.1"/>
    </source>
</evidence>
<dbReference type="AlphaFoldDB" id="A0A511JD22"/>
<dbReference type="OrthoDB" id="4829597at2"/>
<keyword evidence="1" id="KW-0812">Transmembrane</keyword>
<name>A0A511JD22_9CELL</name>
<sequence length="184" mass="18940">MTRTRGGRFAALALAFAALLGLASVVGATRAQALPLSIPLEVTFRDMMPGESASHTWQVTVPERAVVSEARLEESGPGEATWTTELCPGAGACLDLGTLKVGTPLPAGSYDLRVGVTVHELDPGQTQSIEGRYTLVGAPGDDGLASTGLGAGPLAAAALAFALLGLLLLVVGRRRRTEHDEEPA</sequence>
<evidence type="ECO:0000313" key="3">
    <source>
        <dbReference type="Proteomes" id="UP000321720"/>
    </source>
</evidence>
<dbReference type="RefSeq" id="WP_146843510.1">
    <property type="nucleotide sequence ID" value="NZ_BJWG01000012.1"/>
</dbReference>
<organism evidence="2 3">
    <name type="scientific">Cellulomonas composti</name>
    <dbReference type="NCBI Taxonomy" id="266130"/>
    <lineage>
        <taxon>Bacteria</taxon>
        <taxon>Bacillati</taxon>
        <taxon>Actinomycetota</taxon>
        <taxon>Actinomycetes</taxon>
        <taxon>Micrococcales</taxon>
        <taxon>Cellulomonadaceae</taxon>
        <taxon>Cellulomonas</taxon>
    </lineage>
</organism>
<dbReference type="Proteomes" id="UP000321720">
    <property type="component" value="Unassembled WGS sequence"/>
</dbReference>